<feature type="domain" description="DUF547" evidence="2">
    <location>
        <begin position="81"/>
        <end position="203"/>
    </location>
</feature>
<evidence type="ECO:0000313" key="3">
    <source>
        <dbReference type="EMBL" id="QCZ93797.1"/>
    </source>
</evidence>
<name>A0A5B7YDK0_9ALTE</name>
<dbReference type="EMBL" id="CP039852">
    <property type="protein sequence ID" value="QCZ93797.1"/>
    <property type="molecule type" value="Genomic_DNA"/>
</dbReference>
<protein>
    <submittedName>
        <fullName evidence="3">DUF547 domain-containing protein</fullName>
    </submittedName>
</protein>
<dbReference type="Pfam" id="PF04784">
    <property type="entry name" value="DUF547"/>
    <property type="match status" value="1"/>
</dbReference>
<dbReference type="Proteomes" id="UP000304912">
    <property type="component" value="Chromosome"/>
</dbReference>
<sequence>MFRMRAILAITLSLWASVICASEQDNAHLHSPWQAQLERYVSYTADNGKSSEVNYSGWQRDSHQLRQYADSLAEVTRDEYETWDESRQLAFLINAYNAHTVLLILQHYPDLSSIRDIGGWFSSPWSEKVANLLGEQRTLDEIEHGMIRGQDNALREDGFDGFSEPRIHFAVNCASRGCPPLRNEAYTADKLDAQLEHQTRQFLSNRNQNYFRGRTLYLSSIFKWYEEDFTRGWNNWGSLEAFLLHYADALNLDAAEQQTLQEGKVSIKYNDYNWALNDIAD</sequence>
<keyword evidence="4" id="KW-1185">Reference proteome</keyword>
<reference evidence="3 4" key="1">
    <citation type="submission" date="2019-04" db="EMBL/GenBank/DDBJ databases">
        <title>Salinimonas iocasae sp. nov., a halophilic bacterium isolated from the outer tube casing of tubeworms in Okinawa Trough.</title>
        <authorList>
            <person name="Zhang H."/>
            <person name="Wang H."/>
            <person name="Li C."/>
        </authorList>
    </citation>
    <scope>NUCLEOTIDE SEQUENCE [LARGE SCALE GENOMIC DNA]</scope>
    <source>
        <strain evidence="3 4">KX18D6</strain>
    </source>
</reference>
<dbReference type="KEGG" id="salk:FBQ74_10000"/>
<keyword evidence="1" id="KW-0732">Signal</keyword>
<feature type="signal peptide" evidence="1">
    <location>
        <begin position="1"/>
        <end position="21"/>
    </location>
</feature>
<dbReference type="OrthoDB" id="526867at2"/>
<gene>
    <name evidence="3" type="ORF">FBQ74_10000</name>
</gene>
<dbReference type="AlphaFoldDB" id="A0A5B7YDK0"/>
<dbReference type="InterPro" id="IPR006869">
    <property type="entry name" value="DUF547"/>
</dbReference>
<evidence type="ECO:0000313" key="4">
    <source>
        <dbReference type="Proteomes" id="UP000304912"/>
    </source>
</evidence>
<proteinExistence type="predicted"/>
<evidence type="ECO:0000256" key="1">
    <source>
        <dbReference type="SAM" id="SignalP"/>
    </source>
</evidence>
<evidence type="ECO:0000259" key="2">
    <source>
        <dbReference type="Pfam" id="PF04784"/>
    </source>
</evidence>
<dbReference type="PANTHER" id="PTHR46361">
    <property type="entry name" value="ELECTRON CARRIER/ PROTEIN DISULFIDE OXIDOREDUCTASE"/>
    <property type="match status" value="1"/>
</dbReference>
<accession>A0A5B7YDK0</accession>
<dbReference type="RefSeq" id="WP_139756540.1">
    <property type="nucleotide sequence ID" value="NZ_CP039852.1"/>
</dbReference>
<organism evidence="3 4">
    <name type="scientific">Salinimonas iocasae</name>
    <dbReference type="NCBI Taxonomy" id="2572577"/>
    <lineage>
        <taxon>Bacteria</taxon>
        <taxon>Pseudomonadati</taxon>
        <taxon>Pseudomonadota</taxon>
        <taxon>Gammaproteobacteria</taxon>
        <taxon>Alteromonadales</taxon>
        <taxon>Alteromonadaceae</taxon>
        <taxon>Alteromonas/Salinimonas group</taxon>
        <taxon>Salinimonas</taxon>
    </lineage>
</organism>
<feature type="chain" id="PRO_5022673183" evidence="1">
    <location>
        <begin position="22"/>
        <end position="281"/>
    </location>
</feature>
<dbReference type="PANTHER" id="PTHR46361:SF3">
    <property type="entry name" value="ELECTRON CARRIER_ PROTEIN DISULFIDE OXIDOREDUCTASE"/>
    <property type="match status" value="1"/>
</dbReference>